<evidence type="ECO:0000259" key="10">
    <source>
        <dbReference type="PROSITE" id="PS50014"/>
    </source>
</evidence>
<evidence type="ECO:0000313" key="11">
    <source>
        <dbReference type="EMBL" id="WEW58522.1"/>
    </source>
</evidence>
<evidence type="ECO:0000256" key="1">
    <source>
        <dbReference type="ARBA" id="ARBA00004123"/>
    </source>
</evidence>
<dbReference type="AlphaFoldDB" id="A0AAF0DJ36"/>
<gene>
    <name evidence="11" type="ORF">PRK78_003990</name>
</gene>
<dbReference type="FunFam" id="1.20.920.10:FF:000083">
    <property type="entry name" value="WGS project CABT00000000 data, contig 2.8"/>
    <property type="match status" value="1"/>
</dbReference>
<evidence type="ECO:0000313" key="12">
    <source>
        <dbReference type="Proteomes" id="UP001219355"/>
    </source>
</evidence>
<dbReference type="InterPro" id="IPR037382">
    <property type="entry name" value="Rsc/polybromo"/>
</dbReference>
<dbReference type="CDD" id="cd04369">
    <property type="entry name" value="Bromodomain"/>
    <property type="match status" value="2"/>
</dbReference>
<keyword evidence="5 8" id="KW-0103">Bromodomain</keyword>
<accession>A0AAF0DJ36</accession>
<dbReference type="PROSITE" id="PS00633">
    <property type="entry name" value="BROMODOMAIN_1"/>
    <property type="match status" value="1"/>
</dbReference>
<name>A0AAF0DJ36_9EURO</name>
<feature type="domain" description="Bromo" evidence="10">
    <location>
        <begin position="254"/>
        <end position="334"/>
    </location>
</feature>
<feature type="region of interest" description="Disordered" evidence="9">
    <location>
        <begin position="356"/>
        <end position="493"/>
    </location>
</feature>
<dbReference type="GO" id="GO:0016586">
    <property type="term" value="C:RSC-type complex"/>
    <property type="evidence" value="ECO:0007669"/>
    <property type="project" value="InterPro"/>
</dbReference>
<reference evidence="11" key="1">
    <citation type="submission" date="2023-03" db="EMBL/GenBank/DDBJ databases">
        <title>Emydomyces testavorans Genome Sequence.</title>
        <authorList>
            <person name="Hoyer L."/>
        </authorList>
    </citation>
    <scope>NUCLEOTIDE SEQUENCE</scope>
    <source>
        <strain evidence="11">16-2883</strain>
    </source>
</reference>
<comment type="subcellular location">
    <subcellularLocation>
        <location evidence="1">Nucleus</location>
    </subcellularLocation>
</comment>
<dbReference type="InterPro" id="IPR036427">
    <property type="entry name" value="Bromodomain-like_sf"/>
</dbReference>
<dbReference type="InterPro" id="IPR054551">
    <property type="entry name" value="RSC4_Ig-like"/>
</dbReference>
<dbReference type="PRINTS" id="PR00503">
    <property type="entry name" value="BROMODOMAIN"/>
</dbReference>
<protein>
    <recommendedName>
        <fullName evidence="10">Bromo domain-containing protein</fullName>
    </recommendedName>
</protein>
<dbReference type="GO" id="GO:0006368">
    <property type="term" value="P:transcription elongation by RNA polymerase II"/>
    <property type="evidence" value="ECO:0007669"/>
    <property type="project" value="TreeGrafter"/>
</dbReference>
<evidence type="ECO:0000256" key="7">
    <source>
        <dbReference type="ARBA" id="ARBA00023242"/>
    </source>
</evidence>
<dbReference type="Pfam" id="PF00439">
    <property type="entry name" value="Bromodomain"/>
    <property type="match status" value="2"/>
</dbReference>
<evidence type="ECO:0000256" key="8">
    <source>
        <dbReference type="PROSITE-ProRule" id="PRU00035"/>
    </source>
</evidence>
<dbReference type="InterPro" id="IPR001487">
    <property type="entry name" value="Bromodomain"/>
</dbReference>
<evidence type="ECO:0000256" key="3">
    <source>
        <dbReference type="ARBA" id="ARBA00022853"/>
    </source>
</evidence>
<dbReference type="SMART" id="SM00297">
    <property type="entry name" value="BROMO"/>
    <property type="match status" value="2"/>
</dbReference>
<keyword evidence="3" id="KW-0156">Chromatin regulator</keyword>
<keyword evidence="7" id="KW-0539">Nucleus</keyword>
<proteinExistence type="predicted"/>
<dbReference type="PROSITE" id="PS50014">
    <property type="entry name" value="BROMODOMAIN_2"/>
    <property type="match status" value="2"/>
</dbReference>
<evidence type="ECO:0000256" key="2">
    <source>
        <dbReference type="ARBA" id="ARBA00022737"/>
    </source>
</evidence>
<keyword evidence="2" id="KW-0677">Repeat</keyword>
<feature type="region of interest" description="Disordered" evidence="9">
    <location>
        <begin position="173"/>
        <end position="232"/>
    </location>
</feature>
<dbReference type="PANTHER" id="PTHR16062">
    <property type="entry name" value="SWI/SNF-RELATED"/>
    <property type="match status" value="1"/>
</dbReference>
<keyword evidence="6" id="KW-0804">Transcription</keyword>
<dbReference type="GO" id="GO:0006338">
    <property type="term" value="P:chromatin remodeling"/>
    <property type="evidence" value="ECO:0007669"/>
    <property type="project" value="InterPro"/>
</dbReference>
<sequence>MPPKRRASEVVPQDTPERFPKRQRFSTFIPVTDETPEETTKAGLDLLDKIKVARDKHQNFIAPEFLHLPDRVCLPVQIYPVTYQSFNEFPEYFESIRLPIALDMIETRLRNHEYPCLTLLEADLRRMVSNAKSYNPKGSALFSNAERIRKIIVAVMAEINPAYKDENYVPFSAPVPDDDKERGSAARLLARSRSRTGNGEPAPRRNTQRRQHRTPTTDRDVEPIQSSGQGFEGYTFERAQEKIISDMIRLKDEDGEELFFPFLSKPDRTLYKEYYDIIKHPTSLRAILKLVRGTDGRKNSTKMSPFKTWDAFAEEVSYIWRNAKEFNEDGSAIVQLAEDLMHYFYERLEQARKAVPEPTAAGDGGPTRIKLRVGSTKTPEPSPQKLMLKFSGRQGESTAEKPHLGVTVDSESLRRQQELVRAGSGGGETSAQPSVPTRTLRDRAASSARTHIPSQDSAFGPPTPGKVEFHPSQSPKGVGASIAQHNEGPRKLNGLSAATVAPSQPLNGPSSGGVTAPGGTLVNTRKPLTPDQTAVGSASVSATWPPRKYVVPRSRLIAHVNLRTENGPKFNLDIPPSSIIPQQSVTLSVPFSHNILYLRPTVVSSNLERQTQLTVTVGSQKIPSLGPPVRSADFTIPRYELRLGPGVTKVDVEMYAAPGRGLVNLAAPNGPGVEYEAFTLYIHVMHR</sequence>
<dbReference type="Gene3D" id="1.20.920.10">
    <property type="entry name" value="Bromodomain-like"/>
    <property type="match status" value="2"/>
</dbReference>
<dbReference type="Pfam" id="PF22994">
    <property type="entry name" value="RSC4_Ig_like"/>
    <property type="match status" value="1"/>
</dbReference>
<dbReference type="EMBL" id="CP120628">
    <property type="protein sequence ID" value="WEW58522.1"/>
    <property type="molecule type" value="Genomic_DNA"/>
</dbReference>
<evidence type="ECO:0000256" key="4">
    <source>
        <dbReference type="ARBA" id="ARBA00023015"/>
    </source>
</evidence>
<evidence type="ECO:0000256" key="9">
    <source>
        <dbReference type="SAM" id="MobiDB-lite"/>
    </source>
</evidence>
<keyword evidence="4" id="KW-0805">Transcription regulation</keyword>
<evidence type="ECO:0000256" key="6">
    <source>
        <dbReference type="ARBA" id="ARBA00023163"/>
    </source>
</evidence>
<evidence type="ECO:0000256" key="5">
    <source>
        <dbReference type="ARBA" id="ARBA00023117"/>
    </source>
</evidence>
<dbReference type="GO" id="GO:0003682">
    <property type="term" value="F:chromatin binding"/>
    <property type="evidence" value="ECO:0007669"/>
    <property type="project" value="TreeGrafter"/>
</dbReference>
<dbReference type="InterPro" id="IPR018359">
    <property type="entry name" value="Bromodomain_CS"/>
</dbReference>
<dbReference type="SUPFAM" id="SSF47370">
    <property type="entry name" value="Bromodomain"/>
    <property type="match status" value="2"/>
</dbReference>
<dbReference type="Proteomes" id="UP001219355">
    <property type="component" value="Chromosome 2"/>
</dbReference>
<organism evidence="11 12">
    <name type="scientific">Emydomyces testavorans</name>
    <dbReference type="NCBI Taxonomy" id="2070801"/>
    <lineage>
        <taxon>Eukaryota</taxon>
        <taxon>Fungi</taxon>
        <taxon>Dikarya</taxon>
        <taxon>Ascomycota</taxon>
        <taxon>Pezizomycotina</taxon>
        <taxon>Eurotiomycetes</taxon>
        <taxon>Eurotiomycetidae</taxon>
        <taxon>Onygenales</taxon>
        <taxon>Nannizziopsiaceae</taxon>
        <taxon>Emydomyces</taxon>
    </lineage>
</organism>
<keyword evidence="12" id="KW-1185">Reference proteome</keyword>
<feature type="domain" description="Bromo" evidence="10">
    <location>
        <begin position="57"/>
        <end position="142"/>
    </location>
</feature>
<dbReference type="PANTHER" id="PTHR16062:SF19">
    <property type="entry name" value="PROTEIN POLYBROMO-1"/>
    <property type="match status" value="1"/>
</dbReference>
<feature type="compositionally biased region" description="Polar residues" evidence="9">
    <location>
        <begin position="447"/>
        <end position="457"/>
    </location>
</feature>